<evidence type="ECO:0000313" key="2">
    <source>
        <dbReference type="Proteomes" id="UP000018936"/>
    </source>
</evidence>
<keyword evidence="2" id="KW-1185">Reference proteome</keyword>
<feature type="non-terminal residue" evidence="1">
    <location>
        <position position="1"/>
    </location>
</feature>
<sequence length="519" mass="60040">MKIDFLVFNEQMVKTLNKSWFSNFSKMAFQHSVSIDILWLLYLLQDKKNLGGFKSQFQEEKYLFLPIKKVLLCTFTGLQFEQMGYMMKQGRFRGIQMEDRLHICEAYETKDMALYTLECYKYCKYLRQFLEDLEISVLDTGRKLIKRISVKESLECLNHPRSQKWQEDLKPEANMRPSVFAYNWRWQSRNANCNACQPCVHHVPKLELQDMGLGGSPKSEKDLCVDSRTASKTFNQLMCKWIYTPQSVCALCLDITLTSQDISGVHNMPAWHLPDLLPFLFLSTACQGKETRRRELAYPTVKIKAKGVAESRTTDIWSSQEAACAYKAHTEHQREAVSPKRASKNETWRVDGSTTAATVTNGNKKFLSQYWDPIRQVLYTQNSLYSHQVQFMLYVEILSEQTMVFTDMMKKKSNCVNANQELEAVIEVPGFPLHFSDLAMLCSKHKECTVLLCKKNDLHSTILVDVRQRHTNTPLVLTFDVDIVVRPHEPLIGVQVVVVHILEHHEGFLLLRVRVVHAG</sequence>
<gene>
    <name evidence="1" type="ORF">L345_04431</name>
</gene>
<protein>
    <submittedName>
        <fullName evidence="1">Uncharacterized protein</fullName>
    </submittedName>
</protein>
<comment type="caution">
    <text evidence="1">The sequence shown here is derived from an EMBL/GenBank/DDBJ whole genome shotgun (WGS) entry which is preliminary data.</text>
</comment>
<proteinExistence type="predicted"/>
<evidence type="ECO:0000313" key="1">
    <source>
        <dbReference type="EMBL" id="ETE69758.1"/>
    </source>
</evidence>
<reference evidence="1 2" key="1">
    <citation type="journal article" date="2013" name="Proc. Natl. Acad. Sci. U.S.A.">
        <title>The king cobra genome reveals dynamic gene evolution and adaptation in the snake venom system.</title>
        <authorList>
            <person name="Vonk F.J."/>
            <person name="Casewell N.R."/>
            <person name="Henkel C.V."/>
            <person name="Heimberg A.M."/>
            <person name="Jansen H.J."/>
            <person name="McCleary R.J."/>
            <person name="Kerkkamp H.M."/>
            <person name="Vos R.A."/>
            <person name="Guerreiro I."/>
            <person name="Calvete J.J."/>
            <person name="Wuster W."/>
            <person name="Woods A.E."/>
            <person name="Logan J.M."/>
            <person name="Harrison R.A."/>
            <person name="Castoe T.A."/>
            <person name="de Koning A.P."/>
            <person name="Pollock D.D."/>
            <person name="Yandell M."/>
            <person name="Calderon D."/>
            <person name="Renjifo C."/>
            <person name="Currier R.B."/>
            <person name="Salgado D."/>
            <person name="Pla D."/>
            <person name="Sanz L."/>
            <person name="Hyder A.S."/>
            <person name="Ribeiro J.M."/>
            <person name="Arntzen J.W."/>
            <person name="van den Thillart G.E."/>
            <person name="Boetzer M."/>
            <person name="Pirovano W."/>
            <person name="Dirks R.P."/>
            <person name="Spaink H.P."/>
            <person name="Duboule D."/>
            <person name="McGlinn E."/>
            <person name="Kini R.M."/>
            <person name="Richardson M.K."/>
        </authorList>
    </citation>
    <scope>NUCLEOTIDE SEQUENCE</scope>
    <source>
        <tissue evidence="1">Blood</tissue>
    </source>
</reference>
<dbReference type="Proteomes" id="UP000018936">
    <property type="component" value="Unassembled WGS sequence"/>
</dbReference>
<organism evidence="1 2">
    <name type="scientific">Ophiophagus hannah</name>
    <name type="common">King cobra</name>
    <name type="synonym">Naja hannah</name>
    <dbReference type="NCBI Taxonomy" id="8665"/>
    <lineage>
        <taxon>Eukaryota</taxon>
        <taxon>Metazoa</taxon>
        <taxon>Chordata</taxon>
        <taxon>Craniata</taxon>
        <taxon>Vertebrata</taxon>
        <taxon>Euteleostomi</taxon>
        <taxon>Lepidosauria</taxon>
        <taxon>Squamata</taxon>
        <taxon>Bifurcata</taxon>
        <taxon>Unidentata</taxon>
        <taxon>Episquamata</taxon>
        <taxon>Toxicofera</taxon>
        <taxon>Serpentes</taxon>
        <taxon>Colubroidea</taxon>
        <taxon>Elapidae</taxon>
        <taxon>Elapinae</taxon>
        <taxon>Ophiophagus</taxon>
    </lineage>
</organism>
<name>V8P6W6_OPHHA</name>
<accession>V8P6W6</accession>
<dbReference type="AlphaFoldDB" id="V8P6W6"/>
<dbReference type="EMBL" id="AZIM01000701">
    <property type="protein sequence ID" value="ETE69758.1"/>
    <property type="molecule type" value="Genomic_DNA"/>
</dbReference>